<protein>
    <submittedName>
        <fullName evidence="10">Uncharacterized protein</fullName>
    </submittedName>
</protein>
<feature type="compositionally biased region" description="Polar residues" evidence="9">
    <location>
        <begin position="265"/>
        <end position="274"/>
    </location>
</feature>
<dbReference type="EMBL" id="JAEPQZ010000016">
    <property type="protein sequence ID" value="KAG2172793.1"/>
    <property type="molecule type" value="Genomic_DNA"/>
</dbReference>
<evidence type="ECO:0000256" key="8">
    <source>
        <dbReference type="ARBA" id="ARBA00023242"/>
    </source>
</evidence>
<dbReference type="AlphaFoldDB" id="A0A8H7UAH6"/>
<feature type="region of interest" description="Disordered" evidence="9">
    <location>
        <begin position="129"/>
        <end position="194"/>
    </location>
</feature>
<dbReference type="GO" id="GO:0005634">
    <property type="term" value="C:nucleus"/>
    <property type="evidence" value="ECO:0007669"/>
    <property type="project" value="UniProtKB-SubCell"/>
</dbReference>
<keyword evidence="4" id="KW-0963">Cytoplasm</keyword>
<evidence type="ECO:0000256" key="2">
    <source>
        <dbReference type="ARBA" id="ARBA00004496"/>
    </source>
</evidence>
<evidence type="ECO:0000256" key="4">
    <source>
        <dbReference type="ARBA" id="ARBA00022490"/>
    </source>
</evidence>
<name>A0A8H7UAH6_MORIS</name>
<keyword evidence="8" id="KW-0539">Nucleus</keyword>
<reference evidence="10" key="1">
    <citation type="submission" date="2020-12" db="EMBL/GenBank/DDBJ databases">
        <title>Metabolic potential, ecology and presence of endohyphal bacteria is reflected in genomic diversity of Mucoromycotina.</title>
        <authorList>
            <person name="Muszewska A."/>
            <person name="Okrasinska A."/>
            <person name="Steczkiewicz K."/>
            <person name="Drgas O."/>
            <person name="Orlowska M."/>
            <person name="Perlinska-Lenart U."/>
            <person name="Aleksandrzak-Piekarczyk T."/>
            <person name="Szatraj K."/>
            <person name="Zielenkiewicz U."/>
            <person name="Pilsyk S."/>
            <person name="Malc E."/>
            <person name="Mieczkowski P."/>
            <person name="Kruszewska J.S."/>
            <person name="Biernat P."/>
            <person name="Pawlowska J."/>
        </authorList>
    </citation>
    <scope>NUCLEOTIDE SEQUENCE</scope>
    <source>
        <strain evidence="10">WA0000067209</strain>
    </source>
</reference>
<comment type="subcellular location">
    <subcellularLocation>
        <location evidence="2">Cytoplasm</location>
    </subcellularLocation>
    <subcellularLocation>
        <location evidence="1">Nucleus</location>
    </subcellularLocation>
</comment>
<dbReference type="OrthoDB" id="2328466at2759"/>
<evidence type="ECO:0000256" key="5">
    <source>
        <dbReference type="ARBA" id="ARBA00022491"/>
    </source>
</evidence>
<evidence type="ECO:0000256" key="3">
    <source>
        <dbReference type="ARBA" id="ARBA00006922"/>
    </source>
</evidence>
<keyword evidence="5" id="KW-0678">Repressor</keyword>
<dbReference type="Proteomes" id="UP000654370">
    <property type="component" value="Unassembled WGS sequence"/>
</dbReference>
<dbReference type="InterPro" id="IPR013734">
    <property type="entry name" value="TF_Nrm1/Whi5"/>
</dbReference>
<gene>
    <name evidence="10" type="ORF">INT43_000140</name>
</gene>
<proteinExistence type="inferred from homology"/>
<evidence type="ECO:0000313" key="11">
    <source>
        <dbReference type="Proteomes" id="UP000654370"/>
    </source>
</evidence>
<feature type="region of interest" description="Disordered" evidence="9">
    <location>
        <begin position="236"/>
        <end position="274"/>
    </location>
</feature>
<organism evidence="10 11">
    <name type="scientific">Mortierella isabellina</name>
    <name type="common">Filamentous fungus</name>
    <name type="synonym">Umbelopsis isabellina</name>
    <dbReference type="NCBI Taxonomy" id="91625"/>
    <lineage>
        <taxon>Eukaryota</taxon>
        <taxon>Fungi</taxon>
        <taxon>Fungi incertae sedis</taxon>
        <taxon>Mucoromycota</taxon>
        <taxon>Mucoromycotina</taxon>
        <taxon>Umbelopsidomycetes</taxon>
        <taxon>Umbelopsidales</taxon>
        <taxon>Umbelopsidaceae</taxon>
        <taxon>Umbelopsis</taxon>
    </lineage>
</organism>
<accession>A0A8H7UAH6</accession>
<evidence type="ECO:0000256" key="7">
    <source>
        <dbReference type="ARBA" id="ARBA00023163"/>
    </source>
</evidence>
<keyword evidence="7" id="KW-0804">Transcription</keyword>
<dbReference type="GO" id="GO:0005737">
    <property type="term" value="C:cytoplasm"/>
    <property type="evidence" value="ECO:0007669"/>
    <property type="project" value="UniProtKB-SubCell"/>
</dbReference>
<evidence type="ECO:0000256" key="1">
    <source>
        <dbReference type="ARBA" id="ARBA00004123"/>
    </source>
</evidence>
<keyword evidence="11" id="KW-1185">Reference proteome</keyword>
<sequence>MSTNSKSPEQTSETPVDVVECAKLLRARLQYARYKVEHNLVQNTFSEIEAALAFPNNRRRGQQSTDTSETHEAATTLAAIRKRCELPPTPRSPHRNTNIPLKRRSSSGLDDFESEEAAQTILMLSSGAGTPKLSHARSPANGVLSPHLRPSSPTLPYSGFKKSTLERQPSKLSDLEPQHPREWPYRERSSERGSLSPRFITIPTRHIESDHQDNPFLVQPKSASQKAADSPIQSIKAHNWPKRSYGHSAKSSQGLLTDSFRVTKPMNNMRTKKL</sequence>
<evidence type="ECO:0000256" key="9">
    <source>
        <dbReference type="SAM" id="MobiDB-lite"/>
    </source>
</evidence>
<evidence type="ECO:0000313" key="10">
    <source>
        <dbReference type="EMBL" id="KAG2172793.1"/>
    </source>
</evidence>
<feature type="compositionally biased region" description="Basic and acidic residues" evidence="9">
    <location>
        <begin position="163"/>
        <end position="191"/>
    </location>
</feature>
<comment type="caution">
    <text evidence="10">The sequence shown here is derived from an EMBL/GenBank/DDBJ whole genome shotgun (WGS) entry which is preliminary data.</text>
</comment>
<evidence type="ECO:0000256" key="6">
    <source>
        <dbReference type="ARBA" id="ARBA00023015"/>
    </source>
</evidence>
<dbReference type="Pfam" id="PF08528">
    <property type="entry name" value="Whi5"/>
    <property type="match status" value="1"/>
</dbReference>
<keyword evidence="6" id="KW-0805">Transcription regulation</keyword>
<feature type="region of interest" description="Disordered" evidence="9">
    <location>
        <begin position="81"/>
        <end position="112"/>
    </location>
</feature>
<comment type="similarity">
    <text evidence="3">Belongs to the WHI5/NRM1 family.</text>
</comment>